<dbReference type="EMBL" id="JHEG02000003">
    <property type="protein sequence ID" value="KIE13831.1"/>
    <property type="molecule type" value="Genomic_DNA"/>
</dbReference>
<dbReference type="AlphaFoldDB" id="A0A0C1NLY0"/>
<comment type="caution">
    <text evidence="1">The sequence shown here is derived from an EMBL/GenBank/DDBJ whole genome shotgun (WGS) entry which is preliminary data.</text>
</comment>
<sequence length="236" mass="26113">MAGCLVAEPAHARLKGSGYSNTWDLFTFSIDTSISDSILNNVNPDSIAGFTGDAEAAQNFIFWNVNPDDIVGKYVGAVQEAHLEGYIASTSVDIPFKNADLLVYKIDGGLRYEATLVDTNSKYPPRQFYFDILSTDPNLIKSLLDSLPSLETLSDPSIIRTRNDINNWRTIPARLVALSFFDLAPSESTRRSHLSFTSVPDPIQTVPEQGSPVSLLSFVALGAFWLLRQSQKRRKH</sequence>
<evidence type="ECO:0000313" key="1">
    <source>
        <dbReference type="EMBL" id="KIE13831.1"/>
    </source>
</evidence>
<reference evidence="1" key="1">
    <citation type="journal article" date="2015" name="Genome Announc.">
        <title>Draft Genome Sequence of Tolypothrix boutellei Strain VB521301.</title>
        <authorList>
            <person name="Chandrababunaidu M.M."/>
            <person name="Singh D."/>
            <person name="Sen D."/>
            <person name="Bhan S."/>
            <person name="Das S."/>
            <person name="Gupta A."/>
            <person name="Adhikary S.P."/>
            <person name="Tripathy S."/>
        </authorList>
    </citation>
    <scope>NUCLEOTIDE SEQUENCE</scope>
    <source>
        <strain evidence="1">VB521301</strain>
    </source>
</reference>
<name>A0A0C1NLY0_9CYAN</name>
<protein>
    <submittedName>
        <fullName evidence="1">Uncharacterized protein</fullName>
    </submittedName>
</protein>
<accession>A0A0C1NLY0</accession>
<gene>
    <name evidence="1" type="ORF">DA73_0201815</name>
</gene>
<organism evidence="1">
    <name type="scientific">Tolypothrix bouteillei VB521301</name>
    <dbReference type="NCBI Taxonomy" id="1479485"/>
    <lineage>
        <taxon>Bacteria</taxon>
        <taxon>Bacillati</taxon>
        <taxon>Cyanobacteriota</taxon>
        <taxon>Cyanophyceae</taxon>
        <taxon>Nostocales</taxon>
        <taxon>Tolypothrichaceae</taxon>
        <taxon>Tolypothrix</taxon>
    </lineage>
</organism>
<proteinExistence type="predicted"/>